<reference evidence="1 2" key="1">
    <citation type="submission" date="2016-10" db="EMBL/GenBank/DDBJ databases">
        <authorList>
            <person name="de Groot N.N."/>
        </authorList>
    </citation>
    <scope>NUCLEOTIDE SEQUENCE [LARGE SCALE GENOMIC DNA]</scope>
    <source>
        <strain evidence="1 2">47C3B</strain>
    </source>
</reference>
<name>A0A1G6Z5W5_9SPHI</name>
<gene>
    <name evidence="1" type="ORF">SAMN05216464_103223</name>
</gene>
<evidence type="ECO:0000313" key="2">
    <source>
        <dbReference type="Proteomes" id="UP000199072"/>
    </source>
</evidence>
<dbReference type="AlphaFoldDB" id="A0A1G6Z5W5"/>
<organism evidence="1 2">
    <name type="scientific">Mucilaginibacter pineti</name>
    <dbReference type="NCBI Taxonomy" id="1391627"/>
    <lineage>
        <taxon>Bacteria</taxon>
        <taxon>Pseudomonadati</taxon>
        <taxon>Bacteroidota</taxon>
        <taxon>Sphingobacteriia</taxon>
        <taxon>Sphingobacteriales</taxon>
        <taxon>Sphingobacteriaceae</taxon>
        <taxon>Mucilaginibacter</taxon>
    </lineage>
</organism>
<keyword evidence="2" id="KW-1185">Reference proteome</keyword>
<protein>
    <submittedName>
        <fullName evidence="1">Uncharacterized protein</fullName>
    </submittedName>
</protein>
<proteinExistence type="predicted"/>
<evidence type="ECO:0000313" key="1">
    <source>
        <dbReference type="EMBL" id="SDD97832.1"/>
    </source>
</evidence>
<dbReference type="EMBL" id="FNAI01000003">
    <property type="protein sequence ID" value="SDD97832.1"/>
    <property type="molecule type" value="Genomic_DNA"/>
</dbReference>
<sequence>MIEGPALNVTVNDNDLTGSDYNTTLLEENLVAFLTGQAG</sequence>
<dbReference type="Proteomes" id="UP000199072">
    <property type="component" value="Unassembled WGS sequence"/>
</dbReference>
<accession>A0A1G6Z5W5</accession>